<accession>A0A127PUK0</accession>
<reference evidence="2 3" key="1">
    <citation type="submission" date="2015-11" db="EMBL/GenBank/DDBJ databases">
        <title>Exploring the genomic traits of fungus-feeding bacterial genus Collimonas.</title>
        <authorList>
            <person name="Song C."/>
            <person name="Schmidt R."/>
            <person name="de Jager V."/>
            <person name="Krzyzanowska D."/>
            <person name="Jongedijk E."/>
            <person name="Cankar K."/>
            <person name="Beekwilder J."/>
            <person name="van Veen A."/>
            <person name="de Boer W."/>
            <person name="van Veen J.A."/>
            <person name="Garbeva P."/>
        </authorList>
    </citation>
    <scope>NUCLEOTIDE SEQUENCE [LARGE SCALE GENOMIC DNA]</scope>
    <source>
        <strain evidence="2 3">Ter282</strain>
    </source>
</reference>
<feature type="chain" id="PRO_5007277246" evidence="1">
    <location>
        <begin position="26"/>
        <end position="116"/>
    </location>
</feature>
<proteinExistence type="predicted"/>
<dbReference type="PATRIC" id="fig|279058.17.peg.3933"/>
<name>A0A127PUK0_9BURK</name>
<dbReference type="OrthoDB" id="7019622at2"/>
<keyword evidence="1" id="KW-0732">Signal</keyword>
<evidence type="ECO:0000313" key="2">
    <source>
        <dbReference type="EMBL" id="AMP11314.1"/>
    </source>
</evidence>
<dbReference type="EMBL" id="CP013235">
    <property type="protein sequence ID" value="AMP11314.1"/>
    <property type="molecule type" value="Genomic_DNA"/>
</dbReference>
<feature type="signal peptide" evidence="1">
    <location>
        <begin position="1"/>
        <end position="25"/>
    </location>
</feature>
<organism evidence="2 3">
    <name type="scientific">Collimonas arenae</name>
    <dbReference type="NCBI Taxonomy" id="279058"/>
    <lineage>
        <taxon>Bacteria</taxon>
        <taxon>Pseudomonadati</taxon>
        <taxon>Pseudomonadota</taxon>
        <taxon>Betaproteobacteria</taxon>
        <taxon>Burkholderiales</taxon>
        <taxon>Oxalobacteraceae</taxon>
        <taxon>Collimonas</taxon>
    </lineage>
</organism>
<gene>
    <name evidence="2" type="ORF">CAter282_3631</name>
</gene>
<keyword evidence="3" id="KW-1185">Reference proteome</keyword>
<dbReference type="AlphaFoldDB" id="A0A127PUK0"/>
<sequence length="116" mass="12827">MSATMRPIRLLVIFLLATLAFSAMAIERTFPASTLRGKLTITSYPTVTINGNTLRLSPGSRIWNANQLTQIPNSLGSDTYLVNYTLNAQGDVDRVWILTPDEASQKVDAQRNSNKQ</sequence>
<protein>
    <submittedName>
        <fullName evidence="2">Uncharacterized protein</fullName>
    </submittedName>
</protein>
<evidence type="ECO:0000313" key="3">
    <source>
        <dbReference type="Proteomes" id="UP000071778"/>
    </source>
</evidence>
<evidence type="ECO:0000256" key="1">
    <source>
        <dbReference type="SAM" id="SignalP"/>
    </source>
</evidence>
<dbReference type="Proteomes" id="UP000071778">
    <property type="component" value="Chromosome"/>
</dbReference>
<dbReference type="RefSeq" id="WP_061534333.1">
    <property type="nucleotide sequence ID" value="NZ_CP013233.1"/>
</dbReference>